<dbReference type="GO" id="GO:0008146">
    <property type="term" value="F:sulfotransferase activity"/>
    <property type="evidence" value="ECO:0007669"/>
    <property type="project" value="InterPro"/>
</dbReference>
<dbReference type="InterPro" id="IPR018011">
    <property type="entry name" value="Carb_sulfotrans_8-10"/>
</dbReference>
<sequence>MAETLCCDTTPAQQTQDCTQTTDSGRTLKTKSRRSVNPVAMAICRQVLRHLIYGLFVCSFVILSYFYATDISLVLRAQTMHQRQEARKQLINQTCSSYNVTVLEEMSPGKLSNFIVDDAHGLIYCYIPKVGCSNLKKMMVTLKNGPPYRDPGLTNAQVHVSPKISYLKNFPRHEIKAKLKHYTKFMFVRDPFVRLVSAYRNKFVEHNEPFYSKHGRPILHFYGNHPYPPMSQTLALASGIRVSFDNFVQYLLDPRMANVSPDEHWNQMNNLCHPCHMQYDFIGHQETMDDDIKDLLEILMLKDEIQVYQAFPKMTTSDSMATWFKVLPLNAIRALYQHYEIDYKLFGYREPSELWNGTNISKTT</sequence>
<comment type="caution">
    <text evidence="12">The sequence shown here is derived from an EMBL/GenBank/DDBJ whole genome shotgun (WGS) entry which is preliminary data.</text>
</comment>
<keyword evidence="10 11" id="KW-0119">Carbohydrate metabolism</keyword>
<dbReference type="Pfam" id="PF03567">
    <property type="entry name" value="Sulfotransfer_2"/>
    <property type="match status" value="1"/>
</dbReference>
<comment type="similarity">
    <text evidence="2 11">Belongs to the sulfotransferase 2 family.</text>
</comment>
<keyword evidence="3 11" id="KW-0808">Transferase</keyword>
<evidence type="ECO:0000256" key="8">
    <source>
        <dbReference type="ARBA" id="ARBA00023136"/>
    </source>
</evidence>
<dbReference type="InterPro" id="IPR005331">
    <property type="entry name" value="Sulfotransferase"/>
</dbReference>
<feature type="transmembrane region" description="Helical" evidence="11">
    <location>
        <begin position="51"/>
        <end position="68"/>
    </location>
</feature>
<evidence type="ECO:0000313" key="13">
    <source>
        <dbReference type="Proteomes" id="UP000693946"/>
    </source>
</evidence>
<reference evidence="12 13" key="1">
    <citation type="journal article" date="2021" name="Sci. Rep.">
        <title>Chromosome anchoring in Senegalese sole (Solea senegalensis) reveals sex-associated markers and genome rearrangements in flatfish.</title>
        <authorList>
            <person name="Guerrero-Cozar I."/>
            <person name="Gomez-Garrido J."/>
            <person name="Berbel C."/>
            <person name="Martinez-Blanch J.F."/>
            <person name="Alioto T."/>
            <person name="Claros M.G."/>
            <person name="Gagnaire P.A."/>
            <person name="Manchado M."/>
        </authorList>
    </citation>
    <scope>NUCLEOTIDE SEQUENCE [LARGE SCALE GENOMIC DNA]</scope>
    <source>
        <strain evidence="12">Sse05_10M</strain>
    </source>
</reference>
<evidence type="ECO:0000256" key="11">
    <source>
        <dbReference type="RuleBase" id="RU364020"/>
    </source>
</evidence>
<keyword evidence="9 11" id="KW-0325">Glycoprotein</keyword>
<evidence type="ECO:0000256" key="5">
    <source>
        <dbReference type="ARBA" id="ARBA00022968"/>
    </source>
</evidence>
<dbReference type="GO" id="GO:0030166">
    <property type="term" value="P:proteoglycan biosynthetic process"/>
    <property type="evidence" value="ECO:0007669"/>
    <property type="project" value="TreeGrafter"/>
</dbReference>
<evidence type="ECO:0000256" key="2">
    <source>
        <dbReference type="ARBA" id="ARBA00006339"/>
    </source>
</evidence>
<protein>
    <recommendedName>
        <fullName evidence="11">Carbohydrate sulfotransferase</fullName>
        <ecNumber evidence="11">2.8.2.-</ecNumber>
    </recommendedName>
</protein>
<dbReference type="AlphaFoldDB" id="A0AAV6RVQ8"/>
<evidence type="ECO:0000256" key="10">
    <source>
        <dbReference type="ARBA" id="ARBA00023277"/>
    </source>
</evidence>
<gene>
    <name evidence="12" type="ORF">JOB18_031530</name>
</gene>
<name>A0AAV6RVQ8_SOLSE</name>
<keyword evidence="6 11" id="KW-1133">Transmembrane helix</keyword>
<organism evidence="12 13">
    <name type="scientific">Solea senegalensis</name>
    <name type="common">Senegalese sole</name>
    <dbReference type="NCBI Taxonomy" id="28829"/>
    <lineage>
        <taxon>Eukaryota</taxon>
        <taxon>Metazoa</taxon>
        <taxon>Chordata</taxon>
        <taxon>Craniata</taxon>
        <taxon>Vertebrata</taxon>
        <taxon>Euteleostomi</taxon>
        <taxon>Actinopterygii</taxon>
        <taxon>Neopterygii</taxon>
        <taxon>Teleostei</taxon>
        <taxon>Neoteleostei</taxon>
        <taxon>Acanthomorphata</taxon>
        <taxon>Carangaria</taxon>
        <taxon>Pleuronectiformes</taxon>
        <taxon>Pleuronectoidei</taxon>
        <taxon>Soleidae</taxon>
        <taxon>Solea</taxon>
    </lineage>
</organism>
<evidence type="ECO:0000256" key="7">
    <source>
        <dbReference type="ARBA" id="ARBA00023034"/>
    </source>
</evidence>
<evidence type="ECO:0000313" key="12">
    <source>
        <dbReference type="EMBL" id="KAG7509009.1"/>
    </source>
</evidence>
<proteinExistence type="inferred from homology"/>
<accession>A0AAV6RVQ8</accession>
<comment type="subcellular location">
    <subcellularLocation>
        <location evidence="1 11">Golgi apparatus membrane</location>
        <topology evidence="1 11">Single-pass type II membrane protein</topology>
    </subcellularLocation>
</comment>
<dbReference type="PANTHER" id="PTHR12137">
    <property type="entry name" value="CARBOHYDRATE SULFOTRANSFERASE"/>
    <property type="match status" value="1"/>
</dbReference>
<keyword evidence="13" id="KW-1185">Reference proteome</keyword>
<dbReference type="Proteomes" id="UP000693946">
    <property type="component" value="Linkage Group LG17"/>
</dbReference>
<dbReference type="EC" id="2.8.2.-" evidence="11"/>
<dbReference type="GO" id="GO:0000139">
    <property type="term" value="C:Golgi membrane"/>
    <property type="evidence" value="ECO:0007669"/>
    <property type="project" value="UniProtKB-SubCell"/>
</dbReference>
<evidence type="ECO:0000256" key="6">
    <source>
        <dbReference type="ARBA" id="ARBA00022989"/>
    </source>
</evidence>
<keyword evidence="5 11" id="KW-0735">Signal-anchor</keyword>
<dbReference type="GO" id="GO:0016051">
    <property type="term" value="P:carbohydrate biosynthetic process"/>
    <property type="evidence" value="ECO:0007669"/>
    <property type="project" value="InterPro"/>
</dbReference>
<keyword evidence="8 11" id="KW-0472">Membrane</keyword>
<evidence type="ECO:0000256" key="9">
    <source>
        <dbReference type="ARBA" id="ARBA00023180"/>
    </source>
</evidence>
<keyword evidence="7 11" id="KW-0333">Golgi apparatus</keyword>
<evidence type="ECO:0000256" key="1">
    <source>
        <dbReference type="ARBA" id="ARBA00004323"/>
    </source>
</evidence>
<dbReference type="PANTHER" id="PTHR12137:SF4">
    <property type="entry name" value="CARBOHYDRATE SULFOTRANSFERASE 12"/>
    <property type="match status" value="1"/>
</dbReference>
<keyword evidence="4 11" id="KW-0812">Transmembrane</keyword>
<evidence type="ECO:0000256" key="4">
    <source>
        <dbReference type="ARBA" id="ARBA00022692"/>
    </source>
</evidence>
<evidence type="ECO:0000256" key="3">
    <source>
        <dbReference type="ARBA" id="ARBA00022679"/>
    </source>
</evidence>
<dbReference type="EMBL" id="JAGKHQ010000009">
    <property type="protein sequence ID" value="KAG7509009.1"/>
    <property type="molecule type" value="Genomic_DNA"/>
</dbReference>